<keyword evidence="1" id="KW-0812">Transmembrane</keyword>
<dbReference type="GeneID" id="106743210"/>
<feature type="transmembrane region" description="Helical" evidence="1">
    <location>
        <begin position="97"/>
        <end position="116"/>
    </location>
</feature>
<keyword evidence="1" id="KW-1133">Transmembrane helix</keyword>
<dbReference type="RefSeq" id="XP_014472326.1">
    <property type="nucleotide sequence ID" value="XM_014616840.1"/>
</dbReference>
<organism evidence="2 3">
    <name type="scientific">Dinoponera quadriceps</name>
    <name type="common">South American ant</name>
    <dbReference type="NCBI Taxonomy" id="609295"/>
    <lineage>
        <taxon>Eukaryota</taxon>
        <taxon>Metazoa</taxon>
        <taxon>Ecdysozoa</taxon>
        <taxon>Arthropoda</taxon>
        <taxon>Hexapoda</taxon>
        <taxon>Insecta</taxon>
        <taxon>Pterygota</taxon>
        <taxon>Neoptera</taxon>
        <taxon>Endopterygota</taxon>
        <taxon>Hymenoptera</taxon>
        <taxon>Apocrita</taxon>
        <taxon>Aculeata</taxon>
        <taxon>Formicoidea</taxon>
        <taxon>Formicidae</taxon>
        <taxon>Ponerinae</taxon>
        <taxon>Ponerini</taxon>
        <taxon>Dinoponera</taxon>
    </lineage>
</organism>
<reference evidence="3" key="1">
    <citation type="submission" date="2025-08" db="UniProtKB">
        <authorList>
            <consortium name="RefSeq"/>
        </authorList>
    </citation>
    <scope>IDENTIFICATION</scope>
</reference>
<keyword evidence="2" id="KW-1185">Reference proteome</keyword>
<name>A0A6P3X1S6_DINQU</name>
<sequence length="320" mass="37033">MVSRAENKGPISEDEAALELRRLQEAVKRAAIYHSGEGKFEKRTDLSYIVHASLHGVQFVFISAAEIFHHVHHYINERAREKDDTIVALPEERNPIFFLYPLYMLVSLSLAILWVVTKVLANRPVIPLAACATGAILMLVTGIMEMKHADVYIDIAEFTDEELLEHPIFIHNFVMCILSIFVMTMFLLQTWLLFDYWQWFRKERDLSTTTSDTSSLSSSVDTDVTESSMVEKRIDEREFKRQVVELAPIPTFEDLPTPVVVTDDIVRMMTTVTSHDPIGILELDEDEEPILYCCFVDWYNYIRVKMESKPKHEFQIVHVM</sequence>
<dbReference type="OrthoDB" id="7691332at2759"/>
<feature type="transmembrane region" description="Helical" evidence="1">
    <location>
        <begin position="168"/>
        <end position="194"/>
    </location>
</feature>
<dbReference type="KEGG" id="dqu:106743210"/>
<proteinExistence type="predicted"/>
<gene>
    <name evidence="3" type="primary">LOC106743210</name>
</gene>
<evidence type="ECO:0000313" key="2">
    <source>
        <dbReference type="Proteomes" id="UP000515204"/>
    </source>
</evidence>
<dbReference type="Proteomes" id="UP000515204">
    <property type="component" value="Unplaced"/>
</dbReference>
<evidence type="ECO:0000256" key="1">
    <source>
        <dbReference type="SAM" id="Phobius"/>
    </source>
</evidence>
<protein>
    <submittedName>
        <fullName evidence="3">Uncharacterized protein LOC106743210</fullName>
    </submittedName>
</protein>
<feature type="transmembrane region" description="Helical" evidence="1">
    <location>
        <begin position="125"/>
        <end position="144"/>
    </location>
</feature>
<keyword evidence="1" id="KW-0472">Membrane</keyword>
<dbReference type="AlphaFoldDB" id="A0A6P3X1S6"/>
<evidence type="ECO:0000313" key="3">
    <source>
        <dbReference type="RefSeq" id="XP_014472326.1"/>
    </source>
</evidence>
<accession>A0A6P3X1S6</accession>